<evidence type="ECO:0008006" key="6">
    <source>
        <dbReference type="Google" id="ProtNLM"/>
    </source>
</evidence>
<protein>
    <recommendedName>
        <fullName evidence="6">Pentacotripeptide-repeat region of PRORP domain-containing protein</fullName>
    </recommendedName>
</protein>
<name>A0A5C7I9I2_9ROSI</name>
<feature type="repeat" description="PPR" evidence="3">
    <location>
        <begin position="220"/>
        <end position="254"/>
    </location>
</feature>
<dbReference type="PANTHER" id="PTHR47933">
    <property type="entry name" value="PENTATRICOPEPTIDE REPEAT-CONTAINING PROTEIN 1, MITOCHONDRIAL"/>
    <property type="match status" value="1"/>
</dbReference>
<feature type="repeat" description="PPR" evidence="3">
    <location>
        <begin position="398"/>
        <end position="432"/>
    </location>
</feature>
<keyword evidence="2" id="KW-0677">Repeat</keyword>
<dbReference type="FunFam" id="1.25.40.10:FF:000558">
    <property type="entry name" value="Pentatricopeptide repeat-containing protein At5g39710"/>
    <property type="match status" value="1"/>
</dbReference>
<dbReference type="Pfam" id="PF01535">
    <property type="entry name" value="PPR"/>
    <property type="match status" value="1"/>
</dbReference>
<evidence type="ECO:0000256" key="2">
    <source>
        <dbReference type="ARBA" id="ARBA00022737"/>
    </source>
</evidence>
<evidence type="ECO:0000256" key="3">
    <source>
        <dbReference type="PROSITE-ProRule" id="PRU00708"/>
    </source>
</evidence>
<dbReference type="GO" id="GO:0003729">
    <property type="term" value="F:mRNA binding"/>
    <property type="evidence" value="ECO:0007669"/>
    <property type="project" value="TreeGrafter"/>
</dbReference>
<dbReference type="EMBL" id="VAHF01000003">
    <property type="protein sequence ID" value="TXG65332.1"/>
    <property type="molecule type" value="Genomic_DNA"/>
</dbReference>
<feature type="repeat" description="PPR" evidence="3">
    <location>
        <begin position="255"/>
        <end position="292"/>
    </location>
</feature>
<evidence type="ECO:0000256" key="1">
    <source>
        <dbReference type="ARBA" id="ARBA00007626"/>
    </source>
</evidence>
<dbReference type="Proteomes" id="UP000323000">
    <property type="component" value="Chromosome 3"/>
</dbReference>
<dbReference type="InterPro" id="IPR051240">
    <property type="entry name" value="Mito_RNA-Proc/Resp"/>
</dbReference>
<accession>A0A5C7I9I2</accession>
<keyword evidence="5" id="KW-1185">Reference proteome</keyword>
<evidence type="ECO:0000313" key="5">
    <source>
        <dbReference type="Proteomes" id="UP000323000"/>
    </source>
</evidence>
<gene>
    <name evidence="4" type="ORF">EZV62_006607</name>
</gene>
<dbReference type="Pfam" id="PF13041">
    <property type="entry name" value="PPR_2"/>
    <property type="match status" value="2"/>
</dbReference>
<feature type="repeat" description="PPR" evidence="3">
    <location>
        <begin position="328"/>
        <end position="362"/>
    </location>
</feature>
<proteinExistence type="inferred from homology"/>
<reference evidence="5" key="1">
    <citation type="journal article" date="2019" name="Gigascience">
        <title>De novo genome assembly of the endangered Acer yangbiense, a plant species with extremely small populations endemic to Yunnan Province, China.</title>
        <authorList>
            <person name="Yang J."/>
            <person name="Wariss H.M."/>
            <person name="Tao L."/>
            <person name="Zhang R."/>
            <person name="Yun Q."/>
            <person name="Hollingsworth P."/>
            <person name="Dao Z."/>
            <person name="Luo G."/>
            <person name="Guo H."/>
            <person name="Ma Y."/>
            <person name="Sun W."/>
        </authorList>
    </citation>
    <scope>NUCLEOTIDE SEQUENCE [LARGE SCALE GENOMIC DNA]</scope>
    <source>
        <strain evidence="5">cv. Malutang</strain>
    </source>
</reference>
<dbReference type="PROSITE" id="PS51375">
    <property type="entry name" value="PPR"/>
    <property type="match status" value="6"/>
</dbReference>
<evidence type="ECO:0000313" key="4">
    <source>
        <dbReference type="EMBL" id="TXG65332.1"/>
    </source>
</evidence>
<feature type="repeat" description="PPR" evidence="3">
    <location>
        <begin position="293"/>
        <end position="327"/>
    </location>
</feature>
<sequence>MLSNSAIFSGKFPPGKFFPRKKLVPIPFFNVDTTTQNVPPPQIVTELISKQQWSQLKIHLETTTNPTTVLQQLFNSGADTDLVLSYFDWSTRECKITYTLELTCRLLHSLAVAKMYWNIKNLLNGFVKDESFCSVSSIFLAFSSCSGDRLCDDHSRVIDMLVVAYVRNKKPHLGFEAFKRADDYGLKLSVVSCNQLKESEIESVEYMYKEIMRKRKIELNLVSFNIVIHGLCKVGKLNEASDVIEDMKSVGVLPDAITYNTLIDGYCKKGKTGKLYRADAILKDMVESGIPADEFTFNILIDGFCKDGNVLAAMKVFDEMQTQGVKASLITYSSLIHGLCTCGKLDEAIALSDQMMCSGLKPDIFTYSAIIKVFCKKKMVDKARELFDDLVKKGMVPTTLMYNTMIGGLYSKGDTEGAKRLKNELANKGLKIDNISLG</sequence>
<feature type="repeat" description="PPR" evidence="3">
    <location>
        <begin position="363"/>
        <end position="397"/>
    </location>
</feature>
<comment type="caution">
    <text evidence="4">The sequence shown here is derived from an EMBL/GenBank/DDBJ whole genome shotgun (WGS) entry which is preliminary data.</text>
</comment>
<dbReference type="AlphaFoldDB" id="A0A5C7I9I2"/>
<dbReference type="Pfam" id="PF12854">
    <property type="entry name" value="PPR_1"/>
    <property type="match status" value="1"/>
</dbReference>
<dbReference type="NCBIfam" id="TIGR00756">
    <property type="entry name" value="PPR"/>
    <property type="match status" value="6"/>
</dbReference>
<organism evidence="4 5">
    <name type="scientific">Acer yangbiense</name>
    <dbReference type="NCBI Taxonomy" id="1000413"/>
    <lineage>
        <taxon>Eukaryota</taxon>
        <taxon>Viridiplantae</taxon>
        <taxon>Streptophyta</taxon>
        <taxon>Embryophyta</taxon>
        <taxon>Tracheophyta</taxon>
        <taxon>Spermatophyta</taxon>
        <taxon>Magnoliopsida</taxon>
        <taxon>eudicotyledons</taxon>
        <taxon>Gunneridae</taxon>
        <taxon>Pentapetalae</taxon>
        <taxon>rosids</taxon>
        <taxon>malvids</taxon>
        <taxon>Sapindales</taxon>
        <taxon>Sapindaceae</taxon>
        <taxon>Hippocastanoideae</taxon>
        <taxon>Acereae</taxon>
        <taxon>Acer</taxon>
    </lineage>
</organism>
<dbReference type="OrthoDB" id="185373at2759"/>
<dbReference type="InterPro" id="IPR011990">
    <property type="entry name" value="TPR-like_helical_dom_sf"/>
</dbReference>
<dbReference type="PANTHER" id="PTHR47933:SF45">
    <property type="entry name" value="PENTACOTRIPEPTIDE-REPEAT REGION OF PRORP DOMAIN-CONTAINING PROTEIN"/>
    <property type="match status" value="1"/>
</dbReference>
<comment type="similarity">
    <text evidence="1">Belongs to the PPR family. P subfamily.</text>
</comment>
<dbReference type="Gene3D" id="1.25.40.10">
    <property type="entry name" value="Tetratricopeptide repeat domain"/>
    <property type="match status" value="2"/>
</dbReference>
<dbReference type="InterPro" id="IPR002885">
    <property type="entry name" value="PPR_rpt"/>
</dbReference>